<dbReference type="Gene3D" id="3.40.50.970">
    <property type="match status" value="1"/>
</dbReference>
<dbReference type="AlphaFoldDB" id="A0A0E2HGG6"/>
<dbReference type="Pfam" id="PF02779">
    <property type="entry name" value="Transket_pyr"/>
    <property type="match status" value="1"/>
</dbReference>
<evidence type="ECO:0000259" key="4">
    <source>
        <dbReference type="SMART" id="SM00861"/>
    </source>
</evidence>
<dbReference type="CDD" id="cd07033">
    <property type="entry name" value="TPP_PYR_DXS_TK_like"/>
    <property type="match status" value="1"/>
</dbReference>
<evidence type="ECO:0000256" key="2">
    <source>
        <dbReference type="ARBA" id="ARBA00007131"/>
    </source>
</evidence>
<dbReference type="InterPro" id="IPR029061">
    <property type="entry name" value="THDP-binding"/>
</dbReference>
<dbReference type="Pfam" id="PF02780">
    <property type="entry name" value="Transketolase_C"/>
    <property type="match status" value="1"/>
</dbReference>
<name>A0A0E2HGG6_9FIRM</name>
<evidence type="ECO:0000313" key="6">
    <source>
        <dbReference type="Proteomes" id="UP000013085"/>
    </source>
</evidence>
<reference evidence="5 6" key="1">
    <citation type="submission" date="2013-01" db="EMBL/GenBank/DDBJ databases">
        <title>The Genome Sequence of Clostridium clostridioforme 90A8.</title>
        <authorList>
            <consortium name="The Broad Institute Genome Sequencing Platform"/>
            <person name="Earl A."/>
            <person name="Ward D."/>
            <person name="Feldgarden M."/>
            <person name="Gevers D."/>
            <person name="Courvalin P."/>
            <person name="Lambert T."/>
            <person name="Walker B."/>
            <person name="Young S.K."/>
            <person name="Zeng Q."/>
            <person name="Gargeya S."/>
            <person name="Fitzgerald M."/>
            <person name="Haas B."/>
            <person name="Abouelleil A."/>
            <person name="Alvarado L."/>
            <person name="Arachchi H.M."/>
            <person name="Berlin A.M."/>
            <person name="Chapman S.B."/>
            <person name="Dewar J."/>
            <person name="Goldberg J."/>
            <person name="Griggs A."/>
            <person name="Gujja S."/>
            <person name="Hansen M."/>
            <person name="Howarth C."/>
            <person name="Imamovic A."/>
            <person name="Larimer J."/>
            <person name="McCowan C."/>
            <person name="Murphy C."/>
            <person name="Neiman D."/>
            <person name="Pearson M."/>
            <person name="Priest M."/>
            <person name="Roberts A."/>
            <person name="Saif S."/>
            <person name="Shea T."/>
            <person name="Sisk P."/>
            <person name="Sykes S."/>
            <person name="Wortman J."/>
            <person name="Nusbaum C."/>
            <person name="Birren B."/>
        </authorList>
    </citation>
    <scope>NUCLEOTIDE SEQUENCE [LARGE SCALE GENOMIC DNA]</scope>
    <source>
        <strain evidence="5 6">90A8</strain>
    </source>
</reference>
<evidence type="ECO:0000256" key="3">
    <source>
        <dbReference type="ARBA" id="ARBA00023052"/>
    </source>
</evidence>
<dbReference type="InterPro" id="IPR051157">
    <property type="entry name" value="PDH/Transketolase"/>
</dbReference>
<dbReference type="FunFam" id="3.40.50.970:FF:000129">
    <property type="entry name" value="Transketolase"/>
    <property type="match status" value="1"/>
</dbReference>
<sequence length="314" mass="33925">MGENISTRVAYGLALEEFGDRDNVYVFDADLKSCTMTQYFSEKYPERFFNIGIAEANMVDIAAGFATCGAVSLVHTFAVFAAGRTYDQIRNSVAYPGLNVKIIGSHAGLTVGEDGASHQCIEDISLMRTIPKMTVIVPCDSHETRLATKAVLEYEGPCYLRTGRCALDCVTDNFENYKFEIGKGVQLVDGTDVTIIACGLMVQESLKAEKILEAEGINARVIDMHTIKPIDRDIIIKAAKETGAIVTAEEHNVIGGLGGSVSEVIVGTEPVPIEFIGVEDKFGHSGAPKELLESFGLTPEHIAAAAKQAIQRKK</sequence>
<dbReference type="PATRIC" id="fig|999408.3.peg.682"/>
<dbReference type="EMBL" id="AGYR01000005">
    <property type="protein sequence ID" value="ENZ19252.1"/>
    <property type="molecule type" value="Genomic_DNA"/>
</dbReference>
<dbReference type="Gene3D" id="3.40.50.920">
    <property type="match status" value="1"/>
</dbReference>
<feature type="domain" description="Transketolase-like pyrimidine-binding" evidence="4">
    <location>
        <begin position="5"/>
        <end position="170"/>
    </location>
</feature>
<dbReference type="HOGENOM" id="CLU_009227_1_1_9"/>
<dbReference type="GeneID" id="57962500"/>
<comment type="caution">
    <text evidence="5">The sequence shown here is derived from an EMBL/GenBank/DDBJ whole genome shotgun (WGS) entry which is preliminary data.</text>
</comment>
<dbReference type="PANTHER" id="PTHR43825">
    <property type="entry name" value="PYRUVATE DEHYDROGENASE E1 COMPONENT"/>
    <property type="match status" value="1"/>
</dbReference>
<gene>
    <name evidence="5" type="ORF">HMPREF1090_00636</name>
</gene>
<evidence type="ECO:0000256" key="1">
    <source>
        <dbReference type="ARBA" id="ARBA00001964"/>
    </source>
</evidence>
<dbReference type="SMART" id="SM00861">
    <property type="entry name" value="Transket_pyr"/>
    <property type="match status" value="1"/>
</dbReference>
<dbReference type="SUPFAM" id="SSF52922">
    <property type="entry name" value="TK C-terminal domain-like"/>
    <property type="match status" value="1"/>
</dbReference>
<dbReference type="Proteomes" id="UP000013085">
    <property type="component" value="Unassembled WGS sequence"/>
</dbReference>
<proteinExistence type="inferred from homology"/>
<dbReference type="InterPro" id="IPR009014">
    <property type="entry name" value="Transketo_C/PFOR_II"/>
</dbReference>
<accession>A0A0E2HGG6</accession>
<dbReference type="RefSeq" id="WP_002586746.1">
    <property type="nucleotide sequence ID" value="NZ_KB850987.1"/>
</dbReference>
<dbReference type="InterPro" id="IPR005475">
    <property type="entry name" value="Transketolase-like_Pyr-bd"/>
</dbReference>
<dbReference type="SUPFAM" id="SSF52518">
    <property type="entry name" value="Thiamin diphosphate-binding fold (THDP-binding)"/>
    <property type="match status" value="1"/>
</dbReference>
<organism evidence="5 6">
    <name type="scientific">[Clostridium] clostridioforme 90A8</name>
    <dbReference type="NCBI Taxonomy" id="999408"/>
    <lineage>
        <taxon>Bacteria</taxon>
        <taxon>Bacillati</taxon>
        <taxon>Bacillota</taxon>
        <taxon>Clostridia</taxon>
        <taxon>Lachnospirales</taxon>
        <taxon>Lachnospiraceae</taxon>
        <taxon>Enterocloster</taxon>
    </lineage>
</organism>
<dbReference type="PANTHER" id="PTHR43825:SF1">
    <property type="entry name" value="TRANSKETOLASE-LIKE PYRIMIDINE-BINDING DOMAIN-CONTAINING PROTEIN"/>
    <property type="match status" value="1"/>
</dbReference>
<evidence type="ECO:0000313" key="5">
    <source>
        <dbReference type="EMBL" id="ENZ19252.1"/>
    </source>
</evidence>
<protein>
    <recommendedName>
        <fullName evidence="4">Transketolase-like pyrimidine-binding domain-containing protein</fullName>
    </recommendedName>
</protein>
<dbReference type="InterPro" id="IPR033248">
    <property type="entry name" value="Transketolase_C"/>
</dbReference>
<comment type="cofactor">
    <cofactor evidence="1">
        <name>thiamine diphosphate</name>
        <dbReference type="ChEBI" id="CHEBI:58937"/>
    </cofactor>
</comment>
<keyword evidence="3" id="KW-0786">Thiamine pyrophosphate</keyword>
<comment type="similarity">
    <text evidence="2">Belongs to the transketolase family.</text>
</comment>